<dbReference type="AlphaFoldDB" id="A0AA35ZG05"/>
<dbReference type="Proteomes" id="UP001177003">
    <property type="component" value="Chromosome 6"/>
</dbReference>
<evidence type="ECO:0000313" key="3">
    <source>
        <dbReference type="EMBL" id="CAI9291498.1"/>
    </source>
</evidence>
<accession>A0AA35ZG05</accession>
<sequence>MLKWSLKWCFGILYSKTRGELVKTSGAGTGTFGGDHENEQKSKSIDPKELDENLRVAKEAEEKEKAARDVEETLKAQKNIFHLWTLERILNEDIDNPKIYWLEPLGSFKLQNSPDPQIDLPITPKAFQFCCFDRVVNAPPFDSGADKIPFSFYLKHVKPQYETWSSKKIIVVKVSGPIETESFFNVRFKVERGATSQIYEFTITDLPCLNLYDWILLLHLLVRDEKKFEPIIAHLKRMLVSYILDNGNMDVEIVAALQRKPTVLPKEAPKDFEE</sequence>
<name>A0AA35ZG05_LACSI</name>
<proteinExistence type="predicted"/>
<keyword evidence="4" id="KW-1185">Reference proteome</keyword>
<keyword evidence="1" id="KW-0175">Coiled coil</keyword>
<feature type="region of interest" description="Disordered" evidence="2">
    <location>
        <begin position="26"/>
        <end position="48"/>
    </location>
</feature>
<feature type="compositionally biased region" description="Basic and acidic residues" evidence="2">
    <location>
        <begin position="34"/>
        <end position="48"/>
    </location>
</feature>
<reference evidence="3" key="1">
    <citation type="submission" date="2023-04" db="EMBL/GenBank/DDBJ databases">
        <authorList>
            <person name="Vijverberg K."/>
            <person name="Xiong W."/>
            <person name="Schranz E."/>
        </authorList>
    </citation>
    <scope>NUCLEOTIDE SEQUENCE</scope>
</reference>
<protein>
    <submittedName>
        <fullName evidence="3">Uncharacterized protein</fullName>
    </submittedName>
</protein>
<feature type="coiled-coil region" evidence="1">
    <location>
        <begin position="53"/>
        <end position="80"/>
    </location>
</feature>
<evidence type="ECO:0000256" key="2">
    <source>
        <dbReference type="SAM" id="MobiDB-lite"/>
    </source>
</evidence>
<evidence type="ECO:0000256" key="1">
    <source>
        <dbReference type="SAM" id="Coils"/>
    </source>
</evidence>
<dbReference type="EMBL" id="OX465082">
    <property type="protein sequence ID" value="CAI9291498.1"/>
    <property type="molecule type" value="Genomic_DNA"/>
</dbReference>
<evidence type="ECO:0000313" key="4">
    <source>
        <dbReference type="Proteomes" id="UP001177003"/>
    </source>
</evidence>
<organism evidence="3 4">
    <name type="scientific">Lactuca saligna</name>
    <name type="common">Willowleaf lettuce</name>
    <dbReference type="NCBI Taxonomy" id="75948"/>
    <lineage>
        <taxon>Eukaryota</taxon>
        <taxon>Viridiplantae</taxon>
        <taxon>Streptophyta</taxon>
        <taxon>Embryophyta</taxon>
        <taxon>Tracheophyta</taxon>
        <taxon>Spermatophyta</taxon>
        <taxon>Magnoliopsida</taxon>
        <taxon>eudicotyledons</taxon>
        <taxon>Gunneridae</taxon>
        <taxon>Pentapetalae</taxon>
        <taxon>asterids</taxon>
        <taxon>campanulids</taxon>
        <taxon>Asterales</taxon>
        <taxon>Asteraceae</taxon>
        <taxon>Cichorioideae</taxon>
        <taxon>Cichorieae</taxon>
        <taxon>Lactucinae</taxon>
        <taxon>Lactuca</taxon>
    </lineage>
</organism>
<gene>
    <name evidence="3" type="ORF">LSALG_LOCUS30633</name>
</gene>